<sequence>MPIAALPDSVAKRLAGHLNIASPVNLVKELLDNAIDAQARSVEILISSNTVDKIEVHDNGVGIYPDDYDSLGRRGHTSKLKTFEELSVRANTSLGFRGEALASANAIAKVCVITKTSSDPVAASLQLHPKTGGVLTHHPASAPIGTTVIVTGLYNETPVREQVAIKEASNSLDGLKKLIRSYAMARPQLRFQFKVLKQPRLNWSYAPRPTAGLQEAVLQVYGAAALSQCMERSYINDTPTHQASSAQPSFRLEAIVVKSDPQVHLLPKGRYFSVDRRPLKATRGTMKKLLSTY</sequence>
<dbReference type="Pfam" id="PF13589">
    <property type="entry name" value="HATPase_c_3"/>
    <property type="match status" value="1"/>
</dbReference>
<accession>A0AAW0QBI9</accession>
<comment type="similarity">
    <text evidence="1">Belongs to the DNA mismatch repair MutL/HexB family.</text>
</comment>
<dbReference type="SUPFAM" id="SSF55874">
    <property type="entry name" value="ATPase domain of HSP90 chaperone/DNA topoisomerase II/histidine kinase"/>
    <property type="match status" value="1"/>
</dbReference>
<dbReference type="InterPro" id="IPR038973">
    <property type="entry name" value="MutL/Mlh/Pms-like"/>
</dbReference>
<keyword evidence="3" id="KW-1185">Reference proteome</keyword>
<evidence type="ECO:0000313" key="2">
    <source>
        <dbReference type="EMBL" id="KAK8095939.1"/>
    </source>
</evidence>
<dbReference type="PROSITE" id="PS00058">
    <property type="entry name" value="DNA_MISMATCH_REPAIR_1"/>
    <property type="match status" value="1"/>
</dbReference>
<dbReference type="GO" id="GO:0016887">
    <property type="term" value="F:ATP hydrolysis activity"/>
    <property type="evidence" value="ECO:0007669"/>
    <property type="project" value="InterPro"/>
</dbReference>
<organism evidence="2 3">
    <name type="scientific">Apiospora kogelbergensis</name>
    <dbReference type="NCBI Taxonomy" id="1337665"/>
    <lineage>
        <taxon>Eukaryota</taxon>
        <taxon>Fungi</taxon>
        <taxon>Dikarya</taxon>
        <taxon>Ascomycota</taxon>
        <taxon>Pezizomycotina</taxon>
        <taxon>Sordariomycetes</taxon>
        <taxon>Xylariomycetidae</taxon>
        <taxon>Amphisphaeriales</taxon>
        <taxon>Apiosporaceae</taxon>
        <taxon>Apiospora</taxon>
    </lineage>
</organism>
<evidence type="ECO:0000256" key="1">
    <source>
        <dbReference type="ARBA" id="ARBA00006082"/>
    </source>
</evidence>
<evidence type="ECO:0008006" key="4">
    <source>
        <dbReference type="Google" id="ProtNLM"/>
    </source>
</evidence>
<dbReference type="Proteomes" id="UP001392437">
    <property type="component" value="Unassembled WGS sequence"/>
</dbReference>
<dbReference type="InterPro" id="IPR014762">
    <property type="entry name" value="DNA_mismatch_repair_CS"/>
</dbReference>
<dbReference type="AlphaFoldDB" id="A0AAW0QBI9"/>
<dbReference type="InterPro" id="IPR036890">
    <property type="entry name" value="HATPase_C_sf"/>
</dbReference>
<dbReference type="Gene3D" id="3.30.565.10">
    <property type="entry name" value="Histidine kinase-like ATPase, C-terminal domain"/>
    <property type="match status" value="1"/>
</dbReference>
<dbReference type="PANTHER" id="PTHR10073:SF41">
    <property type="entry name" value="MISMATCH REPAIR PROTEIN, PUTATIVE (AFU_ORTHOLOGUE AFUA_8G05820)-RELATED"/>
    <property type="match status" value="1"/>
</dbReference>
<gene>
    <name evidence="2" type="ORF">PG999_013961</name>
</gene>
<name>A0AAW0QBI9_9PEZI</name>
<proteinExistence type="inferred from homology"/>
<dbReference type="GO" id="GO:0006298">
    <property type="term" value="P:mismatch repair"/>
    <property type="evidence" value="ECO:0007669"/>
    <property type="project" value="InterPro"/>
</dbReference>
<evidence type="ECO:0000313" key="3">
    <source>
        <dbReference type="Proteomes" id="UP001392437"/>
    </source>
</evidence>
<dbReference type="EMBL" id="JAQQWP010000011">
    <property type="protein sequence ID" value="KAK8095939.1"/>
    <property type="molecule type" value="Genomic_DNA"/>
</dbReference>
<dbReference type="GO" id="GO:0140664">
    <property type="term" value="F:ATP-dependent DNA damage sensor activity"/>
    <property type="evidence" value="ECO:0007669"/>
    <property type="project" value="InterPro"/>
</dbReference>
<comment type="caution">
    <text evidence="2">The sequence shown here is derived from an EMBL/GenBank/DDBJ whole genome shotgun (WGS) entry which is preliminary data.</text>
</comment>
<dbReference type="FunFam" id="3.30.565.10:FF:000017">
    <property type="entry name" value="PMS1 homolog 1, mismatch repair system component"/>
    <property type="match status" value="1"/>
</dbReference>
<protein>
    <recommendedName>
        <fullName evidence="4">DNA mismatch repair protein MutL</fullName>
    </recommendedName>
</protein>
<reference evidence="2 3" key="1">
    <citation type="submission" date="2023-01" db="EMBL/GenBank/DDBJ databases">
        <title>Analysis of 21 Apiospora genomes using comparative genomics revels a genus with tremendous synthesis potential of carbohydrate active enzymes and secondary metabolites.</title>
        <authorList>
            <person name="Sorensen T."/>
        </authorList>
    </citation>
    <scope>NUCLEOTIDE SEQUENCE [LARGE SCALE GENOMIC DNA]</scope>
    <source>
        <strain evidence="2 3">CBS 117206</strain>
    </source>
</reference>
<dbReference type="GO" id="GO:0032389">
    <property type="term" value="C:MutLalpha complex"/>
    <property type="evidence" value="ECO:0007669"/>
    <property type="project" value="TreeGrafter"/>
</dbReference>
<dbReference type="PANTHER" id="PTHR10073">
    <property type="entry name" value="DNA MISMATCH REPAIR PROTEIN MLH, PMS, MUTL"/>
    <property type="match status" value="1"/>
</dbReference>